<keyword evidence="1" id="KW-0175">Coiled coil</keyword>
<reference evidence="2 3" key="1">
    <citation type="submission" date="2016-04" db="EMBL/GenBank/DDBJ databases">
        <title>ATOL: Assembling a taxonomically balanced genome-scale reconstruction of the evolutionary history of the Enterobacteriaceae.</title>
        <authorList>
            <person name="Plunkett G.III."/>
            <person name="Neeno-Eckwall E.C."/>
            <person name="Glasner J.D."/>
            <person name="Perna N.T."/>
        </authorList>
    </citation>
    <scope>NUCLEOTIDE SEQUENCE [LARGE SCALE GENOMIC DNA]</scope>
    <source>
        <strain evidence="2 3">ATCC 12841</strain>
    </source>
</reference>
<dbReference type="Proteomes" id="UP000078431">
    <property type="component" value="Unassembled WGS sequence"/>
</dbReference>
<dbReference type="NCBIfam" id="TIGR03495">
    <property type="entry name" value="phage_LysB"/>
    <property type="match status" value="1"/>
</dbReference>
<keyword evidence="3" id="KW-1185">Reference proteome</keyword>
<feature type="coiled-coil region" evidence="1">
    <location>
        <begin position="36"/>
        <end position="80"/>
    </location>
</feature>
<evidence type="ECO:0000256" key="1">
    <source>
        <dbReference type="SAM" id="Coils"/>
    </source>
</evidence>
<sequence>MKTLTILLTLTIAGLFWMNFENKALIHRLESAQKIINEQKISLDTAAHQLATLRENTARNERAQAALRQQRDRAQQLVNRNDLKMKRLLNENADLRGWFQSPLPDDIARLHIRPAFDTPTDYLQWLSESSQLPHSTESAQNER</sequence>
<comment type="caution">
    <text evidence="2">The sequence shown here is derived from an EMBL/GenBank/DDBJ whole genome shotgun (WGS) entry which is preliminary data.</text>
</comment>
<dbReference type="EMBL" id="LXEX01000005">
    <property type="protein sequence ID" value="OAT60938.1"/>
    <property type="molecule type" value="Genomic_DNA"/>
</dbReference>
<dbReference type="AlphaFoldDB" id="A0AA91IRF5"/>
<protein>
    <submittedName>
        <fullName evidence="2">Phage lysin</fullName>
    </submittedName>
</protein>
<evidence type="ECO:0000313" key="3">
    <source>
        <dbReference type="Proteomes" id="UP000078431"/>
    </source>
</evidence>
<accession>A0AA91IRF5</accession>
<organism evidence="2 3">
    <name type="scientific">Obesumbacterium proteus ATCC 12841</name>
    <dbReference type="NCBI Taxonomy" id="1354268"/>
    <lineage>
        <taxon>Bacteria</taxon>
        <taxon>Pseudomonadati</taxon>
        <taxon>Pseudomonadota</taxon>
        <taxon>Gammaproteobacteria</taxon>
        <taxon>Enterobacterales</taxon>
        <taxon>Hafniaceae</taxon>
        <taxon>Obesumbacterium</taxon>
    </lineage>
</organism>
<proteinExistence type="predicted"/>
<name>A0AA91IRF5_9GAMM</name>
<evidence type="ECO:0000313" key="2">
    <source>
        <dbReference type="EMBL" id="OAT60938.1"/>
    </source>
</evidence>
<gene>
    <name evidence="2" type="ORF">M993_00412</name>
</gene>
<dbReference type="InterPro" id="IPR020000">
    <property type="entry name" value="Phage_P2_LysB"/>
</dbReference>